<proteinExistence type="predicted"/>
<sequence>MLQQSFKLAFRVVPLLQQQQLQLPSVMWPSPLPVPVVQQSLHLLPVQQQTPPPVLQQSLPLGGHTATGRFCVVAIATVRARGAEVSPVAVRVAADTFGRVAAAARAAVHDAPVVGVRVADVVGAHLTVPCSLEEGIGGIQHNSM</sequence>
<organism evidence="1">
    <name type="scientific">Phytophthora nicotianae</name>
    <name type="common">Potato buckeye rot agent</name>
    <name type="synonym">Phytophthora parasitica</name>
    <dbReference type="NCBI Taxonomy" id="4792"/>
    <lineage>
        <taxon>Eukaryota</taxon>
        <taxon>Sar</taxon>
        <taxon>Stramenopiles</taxon>
        <taxon>Oomycota</taxon>
        <taxon>Peronosporomycetes</taxon>
        <taxon>Peronosporales</taxon>
        <taxon>Peronosporaceae</taxon>
        <taxon>Phytophthora</taxon>
    </lineage>
</organism>
<reference evidence="1" key="1">
    <citation type="submission" date="2013-11" db="EMBL/GenBank/DDBJ databases">
        <title>The Genome Sequence of Phytophthora parasitica CHvinca01.</title>
        <authorList>
            <consortium name="The Broad Institute Genomics Platform"/>
            <person name="Russ C."/>
            <person name="Tyler B."/>
            <person name="Panabieres F."/>
            <person name="Shan W."/>
            <person name="Tripathy S."/>
            <person name="Grunwald N."/>
            <person name="Machado M."/>
            <person name="Johnson C.S."/>
            <person name="Arredondo F."/>
            <person name="Hong C."/>
            <person name="Coffey M."/>
            <person name="Young S.K."/>
            <person name="Zeng Q."/>
            <person name="Gargeya S."/>
            <person name="Fitzgerald M."/>
            <person name="Abouelleil A."/>
            <person name="Alvarado L."/>
            <person name="Chapman S.B."/>
            <person name="Gainer-Dewar J."/>
            <person name="Goldberg J."/>
            <person name="Griggs A."/>
            <person name="Gujja S."/>
            <person name="Hansen M."/>
            <person name="Howarth C."/>
            <person name="Imamovic A."/>
            <person name="Ireland A."/>
            <person name="Larimer J."/>
            <person name="McCowan C."/>
            <person name="Murphy C."/>
            <person name="Pearson M."/>
            <person name="Poon T.W."/>
            <person name="Priest M."/>
            <person name="Roberts A."/>
            <person name="Saif S."/>
            <person name="Shea T."/>
            <person name="Sykes S."/>
            <person name="Wortman J."/>
            <person name="Nusbaum C."/>
            <person name="Birren B."/>
        </authorList>
    </citation>
    <scope>NUCLEOTIDE SEQUENCE [LARGE SCALE GENOMIC DNA]</scope>
    <source>
        <strain evidence="1">CHvinca01</strain>
    </source>
</reference>
<dbReference type="AlphaFoldDB" id="W2KCN0"/>
<accession>W2KCN0</accession>
<name>W2KCN0_PHYNI</name>
<dbReference type="EMBL" id="KI682329">
    <property type="protein sequence ID" value="ETL82105.1"/>
    <property type="molecule type" value="Genomic_DNA"/>
</dbReference>
<protein>
    <submittedName>
        <fullName evidence="1">Uncharacterized protein</fullName>
    </submittedName>
</protein>
<gene>
    <name evidence="1" type="ORF">L917_17670</name>
</gene>
<evidence type="ECO:0000313" key="1">
    <source>
        <dbReference type="EMBL" id="ETL82105.1"/>
    </source>
</evidence>
<dbReference type="Proteomes" id="UP000054423">
    <property type="component" value="Unassembled WGS sequence"/>
</dbReference>